<dbReference type="Gramene" id="CDY46980">
    <property type="protein sequence ID" value="CDY46980"/>
    <property type="gene ID" value="GSBRNA2T00086467001"/>
</dbReference>
<proteinExistence type="predicted"/>
<dbReference type="EMBL" id="LK032693">
    <property type="protein sequence ID" value="CDY46980.1"/>
    <property type="molecule type" value="Genomic_DNA"/>
</dbReference>
<dbReference type="PaxDb" id="3708-A0A078I7T4"/>
<reference evidence="1 2" key="1">
    <citation type="journal article" date="2014" name="Science">
        <title>Plant genetics. Early allopolyploid evolution in the post-Neolithic Brassica napus oilseed genome.</title>
        <authorList>
            <person name="Chalhoub B."/>
            <person name="Denoeud F."/>
            <person name="Liu S."/>
            <person name="Parkin I.A."/>
            <person name="Tang H."/>
            <person name="Wang X."/>
            <person name="Chiquet J."/>
            <person name="Belcram H."/>
            <person name="Tong C."/>
            <person name="Samans B."/>
            <person name="Correa M."/>
            <person name="Da Silva C."/>
            <person name="Just J."/>
            <person name="Falentin C."/>
            <person name="Koh C.S."/>
            <person name="Le Clainche I."/>
            <person name="Bernard M."/>
            <person name="Bento P."/>
            <person name="Noel B."/>
            <person name="Labadie K."/>
            <person name="Alberti A."/>
            <person name="Charles M."/>
            <person name="Arnaud D."/>
            <person name="Guo H."/>
            <person name="Daviaud C."/>
            <person name="Alamery S."/>
            <person name="Jabbari K."/>
            <person name="Zhao M."/>
            <person name="Edger P.P."/>
            <person name="Chelaifa H."/>
            <person name="Tack D."/>
            <person name="Lassalle G."/>
            <person name="Mestiri I."/>
            <person name="Schnel N."/>
            <person name="Le Paslier M.C."/>
            <person name="Fan G."/>
            <person name="Renault V."/>
            <person name="Bayer P.E."/>
            <person name="Golicz A.A."/>
            <person name="Manoli S."/>
            <person name="Lee T.H."/>
            <person name="Thi V.H."/>
            <person name="Chalabi S."/>
            <person name="Hu Q."/>
            <person name="Fan C."/>
            <person name="Tollenaere R."/>
            <person name="Lu Y."/>
            <person name="Battail C."/>
            <person name="Shen J."/>
            <person name="Sidebottom C.H."/>
            <person name="Wang X."/>
            <person name="Canaguier A."/>
            <person name="Chauveau A."/>
            <person name="Berard A."/>
            <person name="Deniot G."/>
            <person name="Guan M."/>
            <person name="Liu Z."/>
            <person name="Sun F."/>
            <person name="Lim Y.P."/>
            <person name="Lyons E."/>
            <person name="Town C.D."/>
            <person name="Bancroft I."/>
            <person name="Wang X."/>
            <person name="Meng J."/>
            <person name="Ma J."/>
            <person name="Pires J.C."/>
            <person name="King G.J."/>
            <person name="Brunel D."/>
            <person name="Delourme R."/>
            <person name="Renard M."/>
            <person name="Aury J.M."/>
            <person name="Adams K.L."/>
            <person name="Batley J."/>
            <person name="Snowdon R.J."/>
            <person name="Tost J."/>
            <person name="Edwards D."/>
            <person name="Zhou Y."/>
            <person name="Hua W."/>
            <person name="Sharpe A.G."/>
            <person name="Paterson A.H."/>
            <person name="Guan C."/>
            <person name="Wincker P."/>
        </authorList>
    </citation>
    <scope>NUCLEOTIDE SEQUENCE [LARGE SCALE GENOMIC DNA]</scope>
    <source>
        <strain evidence="2">cv. Darmor-bzh</strain>
    </source>
</reference>
<sequence length="32" mass="3467">MEQDYICSGCPHSRLAFLAPSGFLTASFVNCT</sequence>
<evidence type="ECO:0000313" key="2">
    <source>
        <dbReference type="Proteomes" id="UP000028999"/>
    </source>
</evidence>
<gene>
    <name evidence="1" type="primary">BnaC09g14240D</name>
    <name evidence="1" type="ORF">GSBRNA2T00086467001</name>
</gene>
<organism evidence="1 2">
    <name type="scientific">Brassica napus</name>
    <name type="common">Rape</name>
    <dbReference type="NCBI Taxonomy" id="3708"/>
    <lineage>
        <taxon>Eukaryota</taxon>
        <taxon>Viridiplantae</taxon>
        <taxon>Streptophyta</taxon>
        <taxon>Embryophyta</taxon>
        <taxon>Tracheophyta</taxon>
        <taxon>Spermatophyta</taxon>
        <taxon>Magnoliopsida</taxon>
        <taxon>eudicotyledons</taxon>
        <taxon>Gunneridae</taxon>
        <taxon>Pentapetalae</taxon>
        <taxon>rosids</taxon>
        <taxon>malvids</taxon>
        <taxon>Brassicales</taxon>
        <taxon>Brassicaceae</taxon>
        <taxon>Brassiceae</taxon>
        <taxon>Brassica</taxon>
    </lineage>
</organism>
<dbReference type="Gramene" id="CDX87786">
    <property type="protein sequence ID" value="CDX87786"/>
    <property type="gene ID" value="GSBRNA2T00146886001"/>
</dbReference>
<keyword evidence="2" id="KW-1185">Reference proteome</keyword>
<accession>A0A078I7T4</accession>
<name>A0A078I7T4_BRANA</name>
<dbReference type="AlphaFoldDB" id="A0A078I7T4"/>
<dbReference type="Proteomes" id="UP000028999">
    <property type="component" value="Unassembled WGS sequence"/>
</dbReference>
<evidence type="ECO:0000313" key="1">
    <source>
        <dbReference type="EMBL" id="CDY46980.1"/>
    </source>
</evidence>
<protein>
    <submittedName>
        <fullName evidence="1">BnaC09g14240D protein</fullName>
    </submittedName>
</protein>